<protein>
    <submittedName>
        <fullName evidence="2">Crp/Fnr family transcriptional regulator</fullName>
    </submittedName>
</protein>
<dbReference type="Pfam" id="PF00027">
    <property type="entry name" value="cNMP_binding"/>
    <property type="match status" value="1"/>
</dbReference>
<dbReference type="SUPFAM" id="SSF51206">
    <property type="entry name" value="cAMP-binding domain-like"/>
    <property type="match status" value="1"/>
</dbReference>
<name>A0ABY3YJV7_9FLAO</name>
<proteinExistence type="predicted"/>
<dbReference type="InterPro" id="IPR018490">
    <property type="entry name" value="cNMP-bd_dom_sf"/>
</dbReference>
<gene>
    <name evidence="2" type="ORF">MQE36_13670</name>
</gene>
<dbReference type="CDD" id="cd00038">
    <property type="entry name" value="CAP_ED"/>
    <property type="match status" value="1"/>
</dbReference>
<dbReference type="EMBL" id="CP094326">
    <property type="protein sequence ID" value="UNY98129.1"/>
    <property type="molecule type" value="Genomic_DNA"/>
</dbReference>
<reference evidence="2 3" key="1">
    <citation type="journal article" date="2018" name="Int. J. Syst. Evol. Microbiol.">
        <title>Zhouia spongiae sp. nov., isolated from a marine sponge.</title>
        <authorList>
            <person name="Zhuang L."/>
            <person name="Lin B."/>
            <person name="Qin F."/>
            <person name="Luo L."/>
        </authorList>
    </citation>
    <scope>NUCLEOTIDE SEQUENCE [LARGE SCALE GENOMIC DNA]</scope>
    <source>
        <strain evidence="2 3">HN-Y44</strain>
    </source>
</reference>
<sequence>MSENQLYEYLKRYVSINHDEIGLLFEYIREESFKNKEYLLQQGDICRYKYFILNGLVRTYHIDDKGTEKITQFAIENWWVSNIESFVLERPSEQYIQAIENTTVLKISKEDLESAFQKIPKLERAFRMITENMLIAIQRRYEFYQKKSSKERYQYMVDSLPGFTQRVPQYMIASYLEISPEYLSTVRKGS</sequence>
<organism evidence="2 3">
    <name type="scientific">Zhouia spongiae</name>
    <dbReference type="NCBI Taxonomy" id="2202721"/>
    <lineage>
        <taxon>Bacteria</taxon>
        <taxon>Pseudomonadati</taxon>
        <taxon>Bacteroidota</taxon>
        <taxon>Flavobacteriia</taxon>
        <taxon>Flavobacteriales</taxon>
        <taxon>Flavobacteriaceae</taxon>
        <taxon>Zhouia</taxon>
    </lineage>
</organism>
<dbReference type="Gene3D" id="2.60.120.10">
    <property type="entry name" value="Jelly Rolls"/>
    <property type="match status" value="1"/>
</dbReference>
<evidence type="ECO:0000313" key="2">
    <source>
        <dbReference type="EMBL" id="UNY98129.1"/>
    </source>
</evidence>
<dbReference type="InterPro" id="IPR014710">
    <property type="entry name" value="RmlC-like_jellyroll"/>
</dbReference>
<dbReference type="PROSITE" id="PS50042">
    <property type="entry name" value="CNMP_BINDING_3"/>
    <property type="match status" value="1"/>
</dbReference>
<evidence type="ECO:0000313" key="3">
    <source>
        <dbReference type="Proteomes" id="UP000829476"/>
    </source>
</evidence>
<keyword evidence="3" id="KW-1185">Reference proteome</keyword>
<accession>A0ABY3YJV7</accession>
<evidence type="ECO:0000259" key="1">
    <source>
        <dbReference type="PROSITE" id="PS50042"/>
    </source>
</evidence>
<dbReference type="Proteomes" id="UP000829476">
    <property type="component" value="Chromosome"/>
</dbReference>
<dbReference type="RefSeq" id="WP_242936539.1">
    <property type="nucleotide sequence ID" value="NZ_CP094326.1"/>
</dbReference>
<dbReference type="InterPro" id="IPR000595">
    <property type="entry name" value="cNMP-bd_dom"/>
</dbReference>
<feature type="domain" description="Cyclic nucleotide-binding" evidence="1">
    <location>
        <begin position="12"/>
        <end position="124"/>
    </location>
</feature>